<dbReference type="PROSITE" id="PS50191">
    <property type="entry name" value="CRAL_TRIO"/>
    <property type="match status" value="1"/>
</dbReference>
<dbReference type="PANTHER" id="PTHR45657:SF43">
    <property type="entry name" value="PHOSPHATIDYLINOSITOL_PHOSPHATIDYLCHOLINE TRANSFER PROTEIN SFH9"/>
    <property type="match status" value="1"/>
</dbReference>
<dbReference type="AlphaFoldDB" id="A0A6J1D481"/>
<evidence type="ECO:0000256" key="6">
    <source>
        <dbReference type="ARBA" id="ARBA00023054"/>
    </source>
</evidence>
<evidence type="ECO:0000256" key="2">
    <source>
        <dbReference type="ARBA" id="ARBA00004395"/>
    </source>
</evidence>
<dbReference type="FunFam" id="3.40.525.10:FF:000011">
    <property type="entry name" value="SEC14 cytosolic factor"/>
    <property type="match status" value="1"/>
</dbReference>
<evidence type="ECO:0000256" key="7">
    <source>
        <dbReference type="ARBA" id="ARBA00038020"/>
    </source>
</evidence>
<dbReference type="SMART" id="SM00516">
    <property type="entry name" value="SEC14"/>
    <property type="match status" value="1"/>
</dbReference>
<evidence type="ECO:0000256" key="3">
    <source>
        <dbReference type="ARBA" id="ARBA00022448"/>
    </source>
</evidence>
<dbReference type="SMART" id="SM01100">
    <property type="entry name" value="CRAL_TRIO_N"/>
    <property type="match status" value="1"/>
</dbReference>
<feature type="compositionally biased region" description="Basic residues" evidence="8">
    <location>
        <begin position="28"/>
        <end position="38"/>
    </location>
</feature>
<proteinExistence type="inferred from homology"/>
<dbReference type="InterPro" id="IPR036865">
    <property type="entry name" value="CRAL-TRIO_dom_sf"/>
</dbReference>
<keyword evidence="9" id="KW-0472">Membrane</keyword>
<reference evidence="12" key="1">
    <citation type="submission" date="2025-08" db="UniProtKB">
        <authorList>
            <consortium name="RefSeq"/>
        </authorList>
    </citation>
    <scope>IDENTIFICATION</scope>
    <source>
        <strain evidence="12">OHB3-1</strain>
    </source>
</reference>
<dbReference type="PANTHER" id="PTHR45657">
    <property type="entry name" value="CRAL-TRIO DOMAIN-CONTAINING PROTEIN YKL091C-RELATED"/>
    <property type="match status" value="1"/>
</dbReference>
<evidence type="ECO:0000256" key="4">
    <source>
        <dbReference type="ARBA" id="ARBA00022927"/>
    </source>
</evidence>
<keyword evidence="4" id="KW-0653">Protein transport</keyword>
<accession>A0A6J1D481</accession>
<evidence type="ECO:0000259" key="10">
    <source>
        <dbReference type="PROSITE" id="PS50191"/>
    </source>
</evidence>
<name>A0A6J1D481_MOMCH</name>
<dbReference type="Gene3D" id="1.10.8.20">
    <property type="entry name" value="N-terminal domain of phosphatidylinositol transfer protein sec14p"/>
    <property type="match status" value="1"/>
</dbReference>
<keyword evidence="9" id="KW-0812">Transmembrane</keyword>
<feature type="domain" description="CRAL-TRIO" evidence="10">
    <location>
        <begin position="142"/>
        <end position="316"/>
    </location>
</feature>
<evidence type="ECO:0000256" key="5">
    <source>
        <dbReference type="ARBA" id="ARBA00023034"/>
    </source>
</evidence>
<dbReference type="GeneID" id="111016878"/>
<dbReference type="CDD" id="cd00170">
    <property type="entry name" value="SEC14"/>
    <property type="match status" value="1"/>
</dbReference>
<evidence type="ECO:0000313" key="12">
    <source>
        <dbReference type="RefSeq" id="XP_022148127.1"/>
    </source>
</evidence>
<keyword evidence="9" id="KW-1133">Transmembrane helix</keyword>
<organism evidence="11 12">
    <name type="scientific">Momordica charantia</name>
    <name type="common">Bitter gourd</name>
    <name type="synonym">Balsam pear</name>
    <dbReference type="NCBI Taxonomy" id="3673"/>
    <lineage>
        <taxon>Eukaryota</taxon>
        <taxon>Viridiplantae</taxon>
        <taxon>Streptophyta</taxon>
        <taxon>Embryophyta</taxon>
        <taxon>Tracheophyta</taxon>
        <taxon>Spermatophyta</taxon>
        <taxon>Magnoliopsida</taxon>
        <taxon>eudicotyledons</taxon>
        <taxon>Gunneridae</taxon>
        <taxon>Pentapetalae</taxon>
        <taxon>rosids</taxon>
        <taxon>fabids</taxon>
        <taxon>Cucurbitales</taxon>
        <taxon>Cucurbitaceae</taxon>
        <taxon>Momordiceae</taxon>
        <taxon>Momordica</taxon>
    </lineage>
</organism>
<dbReference type="Gene3D" id="3.40.525.10">
    <property type="entry name" value="CRAL-TRIO lipid binding domain"/>
    <property type="match status" value="1"/>
</dbReference>
<evidence type="ECO:0000313" key="11">
    <source>
        <dbReference type="Proteomes" id="UP000504603"/>
    </source>
</evidence>
<dbReference type="Pfam" id="PF03765">
    <property type="entry name" value="CRAL_TRIO_N"/>
    <property type="match status" value="1"/>
</dbReference>
<dbReference type="SUPFAM" id="SSF46938">
    <property type="entry name" value="CRAL/TRIO N-terminal domain"/>
    <property type="match status" value="1"/>
</dbReference>
<dbReference type="KEGG" id="mcha:111016878"/>
<feature type="transmembrane region" description="Helical" evidence="9">
    <location>
        <begin position="439"/>
        <end position="462"/>
    </location>
</feature>
<dbReference type="Pfam" id="PF00650">
    <property type="entry name" value="CRAL_TRIO"/>
    <property type="match status" value="1"/>
</dbReference>
<dbReference type="InterPro" id="IPR051026">
    <property type="entry name" value="PI/PC_transfer"/>
</dbReference>
<keyword evidence="6" id="KW-0175">Coiled coil</keyword>
<dbReference type="GO" id="GO:0015031">
    <property type="term" value="P:protein transport"/>
    <property type="evidence" value="ECO:0007669"/>
    <property type="project" value="UniProtKB-KW"/>
</dbReference>
<dbReference type="InterPro" id="IPR011074">
    <property type="entry name" value="CRAL/TRIO_N_dom"/>
</dbReference>
<dbReference type="Proteomes" id="UP000504603">
    <property type="component" value="Unplaced"/>
</dbReference>
<evidence type="ECO:0000256" key="9">
    <source>
        <dbReference type="SAM" id="Phobius"/>
    </source>
</evidence>
<evidence type="ECO:0000256" key="1">
    <source>
        <dbReference type="ARBA" id="ARBA00004202"/>
    </source>
</evidence>
<dbReference type="GO" id="GO:0000139">
    <property type="term" value="C:Golgi membrane"/>
    <property type="evidence" value="ECO:0007669"/>
    <property type="project" value="UniProtKB-SubCell"/>
</dbReference>
<dbReference type="InterPro" id="IPR001251">
    <property type="entry name" value="CRAL-TRIO_dom"/>
</dbReference>
<gene>
    <name evidence="12" type="primary">LOC111016878</name>
</gene>
<protein>
    <submittedName>
        <fullName evidence="12">Phosphatidylinositol/phosphatidylcholine transfer protein SFH9 isoform X1</fullName>
    </submittedName>
</protein>
<keyword evidence="3" id="KW-0813">Transport</keyword>
<feature type="region of interest" description="Disordered" evidence="8">
    <location>
        <begin position="17"/>
        <end position="40"/>
    </location>
</feature>
<dbReference type="SUPFAM" id="SSF52087">
    <property type="entry name" value="CRAL/TRIO domain"/>
    <property type="match status" value="1"/>
</dbReference>
<comment type="similarity">
    <text evidence="7">Belongs to the SFH family.</text>
</comment>
<comment type="subcellular location">
    <subcellularLocation>
        <location evidence="1">Cell membrane</location>
        <topology evidence="1">Peripheral membrane protein</topology>
    </subcellularLocation>
    <subcellularLocation>
        <location evidence="2">Golgi apparatus membrane</location>
        <topology evidence="2">Peripheral membrane protein</topology>
    </subcellularLocation>
</comment>
<dbReference type="OrthoDB" id="1434354at2759"/>
<dbReference type="GO" id="GO:0005886">
    <property type="term" value="C:plasma membrane"/>
    <property type="evidence" value="ECO:0007669"/>
    <property type="project" value="UniProtKB-SubCell"/>
</dbReference>
<dbReference type="InterPro" id="IPR036273">
    <property type="entry name" value="CRAL/TRIO_N_dom_sf"/>
</dbReference>
<keyword evidence="11" id="KW-1185">Reference proteome</keyword>
<sequence length="594" mass="67991">MPGEFVAAEEDARVRVFEPESSEDERRRTRSKSLRKRAMSASARFSSTLRKHGRRVADCRFAPISVDEVRDAGEEDSVNKFREVLVARDLLPLRHDDYHTMLRFLKARKFDIDKTLHMWIEMLNWRKDNNVDTIMQDFMYDEYEEVQRFYPHGYHGVDKGGRPVYIERLGKVEPGKLMNVTTIDRFLKYHVQGFEKLFTEKFPACSVAAKRHIYCTTTILDVQGLNLVSFGKMAHELVMRMQKIDGDNYPETLNQMYIVNAGSGFKFLWNTARTFLDPRTTAKIHVLGNKFQNKLLEVIDSRQLPDFLGGDCSCSNEGGCLRSDKGPWNDPEIMKIVYAEEAIHSSKGKNIYNGSSFEVNFFDSKIVGNGISSPESGSEATASASGIENFVSMADREKCSTPSPISSIIEPTDTAGIIEEYTSNNLNADVRPRRQLKRFVPRVTSTFVHFVFNIFACIYLLVPGLRRIFMMRHAENQQPEGPCNNQLEDLESREQSTTLKVDPLWKRLQNLEVMVTELTKKPSKIPLEKENMLHESLNRIKSIEYDLQKTKRALLATASKQVELAESMESIKESNLVGANSCWPRNRKPNLYGS</sequence>
<evidence type="ECO:0000256" key="8">
    <source>
        <dbReference type="SAM" id="MobiDB-lite"/>
    </source>
</evidence>
<keyword evidence="5" id="KW-0333">Golgi apparatus</keyword>
<dbReference type="RefSeq" id="XP_022148127.1">
    <property type="nucleotide sequence ID" value="XM_022292435.1"/>
</dbReference>